<dbReference type="InterPro" id="IPR036894">
    <property type="entry name" value="YbaB-like_sf"/>
</dbReference>
<dbReference type="NCBIfam" id="TIGR00103">
    <property type="entry name" value="DNA_YbaB_EbfC"/>
    <property type="match status" value="1"/>
</dbReference>
<gene>
    <name evidence="2" type="ORF">METZ01_LOCUS393629</name>
</gene>
<dbReference type="Pfam" id="PF02575">
    <property type="entry name" value="YbaB_DNA_bd"/>
    <property type="match status" value="1"/>
</dbReference>
<evidence type="ECO:0000256" key="1">
    <source>
        <dbReference type="ARBA" id="ARBA00023125"/>
    </source>
</evidence>
<accession>A0A382V415</accession>
<dbReference type="GO" id="GO:0003677">
    <property type="term" value="F:DNA binding"/>
    <property type="evidence" value="ECO:0007669"/>
    <property type="project" value="UniProtKB-KW"/>
</dbReference>
<dbReference type="SUPFAM" id="SSF82607">
    <property type="entry name" value="YbaB-like"/>
    <property type="match status" value="1"/>
</dbReference>
<protein>
    <recommendedName>
        <fullName evidence="3">Nucleoid-associated protein</fullName>
    </recommendedName>
</protein>
<keyword evidence="1" id="KW-0238">DNA-binding</keyword>
<sequence length="97" mass="10285">MMKQAQEFQKNMTKIQQEIEELTVESSVGGGAVKASISGKMELESITISPEVIDSGDMDMVQDLIVAAVNEGLNKAKEIASEKMGGLTGGLKIPGLM</sequence>
<dbReference type="PIRSF" id="PIRSF004555">
    <property type="entry name" value="UCP004555"/>
    <property type="match status" value="1"/>
</dbReference>
<dbReference type="PANTHER" id="PTHR33449:SF1">
    <property type="entry name" value="NUCLEOID-ASSOCIATED PROTEIN YBAB"/>
    <property type="match status" value="1"/>
</dbReference>
<dbReference type="EMBL" id="UINC01148726">
    <property type="protein sequence ID" value="SVD40775.1"/>
    <property type="molecule type" value="Genomic_DNA"/>
</dbReference>
<dbReference type="Gene3D" id="3.30.1310.10">
    <property type="entry name" value="Nucleoid-associated protein YbaB-like domain"/>
    <property type="match status" value="1"/>
</dbReference>
<reference evidence="2" key="1">
    <citation type="submission" date="2018-05" db="EMBL/GenBank/DDBJ databases">
        <authorList>
            <person name="Lanie J.A."/>
            <person name="Ng W.-L."/>
            <person name="Kazmierczak K.M."/>
            <person name="Andrzejewski T.M."/>
            <person name="Davidsen T.M."/>
            <person name="Wayne K.J."/>
            <person name="Tettelin H."/>
            <person name="Glass J.I."/>
            <person name="Rusch D."/>
            <person name="Podicherti R."/>
            <person name="Tsui H.-C.T."/>
            <person name="Winkler M.E."/>
        </authorList>
    </citation>
    <scope>NUCLEOTIDE SEQUENCE</scope>
</reference>
<organism evidence="2">
    <name type="scientific">marine metagenome</name>
    <dbReference type="NCBI Taxonomy" id="408172"/>
    <lineage>
        <taxon>unclassified sequences</taxon>
        <taxon>metagenomes</taxon>
        <taxon>ecological metagenomes</taxon>
    </lineage>
</organism>
<dbReference type="GO" id="GO:0005829">
    <property type="term" value="C:cytosol"/>
    <property type="evidence" value="ECO:0007669"/>
    <property type="project" value="TreeGrafter"/>
</dbReference>
<dbReference type="InterPro" id="IPR004401">
    <property type="entry name" value="YbaB/EbfC"/>
</dbReference>
<name>A0A382V415_9ZZZZ</name>
<evidence type="ECO:0008006" key="3">
    <source>
        <dbReference type="Google" id="ProtNLM"/>
    </source>
</evidence>
<dbReference type="HAMAP" id="MF_00274">
    <property type="entry name" value="DNA_YbaB_EbfC"/>
    <property type="match status" value="1"/>
</dbReference>
<proteinExistence type="inferred from homology"/>
<evidence type="ECO:0000313" key="2">
    <source>
        <dbReference type="EMBL" id="SVD40775.1"/>
    </source>
</evidence>
<dbReference type="AlphaFoldDB" id="A0A382V415"/>
<dbReference type="PANTHER" id="PTHR33449">
    <property type="entry name" value="NUCLEOID-ASSOCIATED PROTEIN YBAB"/>
    <property type="match status" value="1"/>
</dbReference>